<proteinExistence type="inferred from homology"/>
<reference evidence="9" key="1">
    <citation type="submission" date="2018-04" db="EMBL/GenBank/DDBJ databases">
        <title>Whole genome sequencing of Hypsizygus marmoreus.</title>
        <authorList>
            <person name="Choi I.-G."/>
            <person name="Min B."/>
            <person name="Kim J.-G."/>
            <person name="Kim S."/>
            <person name="Oh Y.-L."/>
            <person name="Kong W.-S."/>
            <person name="Park H."/>
            <person name="Jeong J."/>
            <person name="Song E.-S."/>
        </authorList>
    </citation>
    <scope>NUCLEOTIDE SEQUENCE [LARGE SCALE GENOMIC DNA]</scope>
    <source>
        <strain evidence="9">51987-8</strain>
    </source>
</reference>
<feature type="binding site" evidence="6">
    <location>
        <position position="270"/>
    </location>
    <ligand>
        <name>FAD</name>
        <dbReference type="ChEBI" id="CHEBI:57692"/>
    </ligand>
</feature>
<dbReference type="PIRSF" id="PIRSF000137">
    <property type="entry name" value="Alcohol_oxidase"/>
    <property type="match status" value="1"/>
</dbReference>
<evidence type="ECO:0000256" key="7">
    <source>
        <dbReference type="SAM" id="Phobius"/>
    </source>
</evidence>
<organism evidence="9 10">
    <name type="scientific">Hypsizygus marmoreus</name>
    <name type="common">White beech mushroom</name>
    <name type="synonym">Agaricus marmoreus</name>
    <dbReference type="NCBI Taxonomy" id="39966"/>
    <lineage>
        <taxon>Eukaryota</taxon>
        <taxon>Fungi</taxon>
        <taxon>Dikarya</taxon>
        <taxon>Basidiomycota</taxon>
        <taxon>Agaricomycotina</taxon>
        <taxon>Agaricomycetes</taxon>
        <taxon>Agaricomycetidae</taxon>
        <taxon>Agaricales</taxon>
        <taxon>Tricholomatineae</taxon>
        <taxon>Lyophyllaceae</taxon>
        <taxon>Hypsizygus</taxon>
    </lineage>
</organism>
<gene>
    <name evidence="9" type="primary">pdh3_2</name>
    <name evidence="9" type="ORF">Hypma_005579</name>
</gene>
<dbReference type="InterPro" id="IPR007867">
    <property type="entry name" value="GMC_OxRtase_C"/>
</dbReference>
<dbReference type="InterPro" id="IPR000172">
    <property type="entry name" value="GMC_OxRdtase_N"/>
</dbReference>
<dbReference type="EMBL" id="LUEZ02000025">
    <property type="protein sequence ID" value="RDB26673.1"/>
    <property type="molecule type" value="Genomic_DNA"/>
</dbReference>
<keyword evidence="7" id="KW-0472">Membrane</keyword>
<evidence type="ECO:0000313" key="9">
    <source>
        <dbReference type="EMBL" id="RDB26673.1"/>
    </source>
</evidence>
<dbReference type="InParanoid" id="A0A369K493"/>
<feature type="active site" description="Proton donor" evidence="5">
    <location>
        <position position="541"/>
    </location>
</feature>
<keyword evidence="7" id="KW-0812">Transmembrane</keyword>
<dbReference type="SUPFAM" id="SSF51905">
    <property type="entry name" value="FAD/NAD(P)-binding domain"/>
    <property type="match status" value="1"/>
</dbReference>
<comment type="similarity">
    <text evidence="2">Belongs to the GMC oxidoreductase family.</text>
</comment>
<dbReference type="OrthoDB" id="269227at2759"/>
<evidence type="ECO:0000256" key="6">
    <source>
        <dbReference type="PIRSR" id="PIRSR000137-2"/>
    </source>
</evidence>
<comment type="cofactor">
    <cofactor evidence="1 6">
        <name>FAD</name>
        <dbReference type="ChEBI" id="CHEBI:57692"/>
    </cofactor>
</comment>
<accession>A0A369K493</accession>
<evidence type="ECO:0000256" key="1">
    <source>
        <dbReference type="ARBA" id="ARBA00001974"/>
    </source>
</evidence>
<dbReference type="Proteomes" id="UP000076154">
    <property type="component" value="Unassembled WGS sequence"/>
</dbReference>
<dbReference type="AlphaFoldDB" id="A0A369K493"/>
<dbReference type="Gene3D" id="3.30.560.10">
    <property type="entry name" value="Glucose Oxidase, domain 3"/>
    <property type="match status" value="1"/>
</dbReference>
<dbReference type="GO" id="GO:0016614">
    <property type="term" value="F:oxidoreductase activity, acting on CH-OH group of donors"/>
    <property type="evidence" value="ECO:0007669"/>
    <property type="project" value="InterPro"/>
</dbReference>
<name>A0A369K493_HYPMA</name>
<keyword evidence="3" id="KW-0285">Flavoprotein</keyword>
<sequence>MPPGVLKPDYFVIQVLGIIAFGVASSFGTVYDRFEDVPLVKYDFIVVGGGTAGNVIANRLTENPSFNVLVLESGPSNEGVLNSIVPFFVTELEGTDYDWNYTTSPQAALNGRKLAYTRGHILGGSSSINGMAYTRGSSSDFDRFATVTGDSGWSWDNLQPYIHKNERWTVPTDNHNTAEQFNRSVHGLYGVNSVSLNGYPQPTDHRVIQATLELHNEFPFNKDMNSGDPLGVGWLQSTIDHGRRSSSATSYLGPEYDARSNLHVLLHVRVTRVLQTNSTGSMPAFRTVEFISESTSKRRALQVTASKEIILSAGAIGTPHILLHSGIGDRKQLRAVGIKSLVHLPSVGKNLSDHPALNNAWFVNSNDTLDNITNNATLKAELLQQWKDHKTGPLGQYIASHIAWSRISEQSSILSTFPDPSAGSNSPHFEIIILNTGPSSVSDKTPMHFITLVTIVVTPAARGAIHLRTNNPFDPPVINPALLTSQFDIFAMREAVKAGRRFLSARAWKDYIIGPAGALANATTDELLDQYIRDGAFSAYHPVGTASMSVKGADYGVVDPDLLVKGVSGLRIVDASILPFITCGHTQAPTYIIAERAADLIKDAWGCL</sequence>
<feature type="domain" description="Glucose-methanol-choline oxidoreductase N-terminal" evidence="8">
    <location>
        <begin position="314"/>
        <end position="328"/>
    </location>
</feature>
<dbReference type="InterPro" id="IPR012132">
    <property type="entry name" value="GMC_OxRdtase"/>
</dbReference>
<keyword evidence="4 6" id="KW-0274">FAD</keyword>
<keyword evidence="7" id="KW-1133">Transmembrane helix</keyword>
<protein>
    <submittedName>
        <fullName evidence="9">Pyranose dehydrogenase 3</fullName>
    </submittedName>
</protein>
<evidence type="ECO:0000259" key="8">
    <source>
        <dbReference type="PROSITE" id="PS00624"/>
    </source>
</evidence>
<dbReference type="STRING" id="39966.A0A369K493"/>
<evidence type="ECO:0000256" key="3">
    <source>
        <dbReference type="ARBA" id="ARBA00022630"/>
    </source>
</evidence>
<dbReference type="PANTHER" id="PTHR11552:SF147">
    <property type="entry name" value="CHOLINE DEHYDROGENASE, MITOCHONDRIAL"/>
    <property type="match status" value="1"/>
</dbReference>
<feature type="transmembrane region" description="Helical" evidence="7">
    <location>
        <begin position="12"/>
        <end position="31"/>
    </location>
</feature>
<dbReference type="PROSITE" id="PS00624">
    <property type="entry name" value="GMC_OXRED_2"/>
    <property type="match status" value="1"/>
</dbReference>
<dbReference type="InterPro" id="IPR036188">
    <property type="entry name" value="FAD/NAD-bd_sf"/>
</dbReference>
<evidence type="ECO:0000256" key="5">
    <source>
        <dbReference type="PIRSR" id="PIRSR000137-1"/>
    </source>
</evidence>
<evidence type="ECO:0000256" key="2">
    <source>
        <dbReference type="ARBA" id="ARBA00010790"/>
    </source>
</evidence>
<comment type="caution">
    <text evidence="9">The sequence shown here is derived from an EMBL/GenBank/DDBJ whole genome shotgun (WGS) entry which is preliminary data.</text>
</comment>
<dbReference type="GO" id="GO:0050660">
    <property type="term" value="F:flavin adenine dinucleotide binding"/>
    <property type="evidence" value="ECO:0007669"/>
    <property type="project" value="InterPro"/>
</dbReference>
<dbReference type="Pfam" id="PF00732">
    <property type="entry name" value="GMC_oxred_N"/>
    <property type="match status" value="1"/>
</dbReference>
<dbReference type="PANTHER" id="PTHR11552">
    <property type="entry name" value="GLUCOSE-METHANOL-CHOLINE GMC OXIDOREDUCTASE"/>
    <property type="match status" value="1"/>
</dbReference>
<evidence type="ECO:0000256" key="4">
    <source>
        <dbReference type="ARBA" id="ARBA00022827"/>
    </source>
</evidence>
<dbReference type="SUPFAM" id="SSF54373">
    <property type="entry name" value="FAD-linked reductases, C-terminal domain"/>
    <property type="match status" value="1"/>
</dbReference>
<dbReference type="Gene3D" id="3.50.50.60">
    <property type="entry name" value="FAD/NAD(P)-binding domain"/>
    <property type="match status" value="1"/>
</dbReference>
<keyword evidence="10" id="KW-1185">Reference proteome</keyword>
<dbReference type="Pfam" id="PF05199">
    <property type="entry name" value="GMC_oxred_C"/>
    <property type="match status" value="1"/>
</dbReference>
<evidence type="ECO:0000313" key="10">
    <source>
        <dbReference type="Proteomes" id="UP000076154"/>
    </source>
</evidence>
<feature type="active site" description="Proton acceptor" evidence="5">
    <location>
        <position position="585"/>
    </location>
</feature>